<organism evidence="1 2">
    <name type="scientific">Tanacetum coccineum</name>
    <dbReference type="NCBI Taxonomy" id="301880"/>
    <lineage>
        <taxon>Eukaryota</taxon>
        <taxon>Viridiplantae</taxon>
        <taxon>Streptophyta</taxon>
        <taxon>Embryophyta</taxon>
        <taxon>Tracheophyta</taxon>
        <taxon>Spermatophyta</taxon>
        <taxon>Magnoliopsida</taxon>
        <taxon>eudicotyledons</taxon>
        <taxon>Gunneridae</taxon>
        <taxon>Pentapetalae</taxon>
        <taxon>asterids</taxon>
        <taxon>campanulids</taxon>
        <taxon>Asterales</taxon>
        <taxon>Asteraceae</taxon>
        <taxon>Asteroideae</taxon>
        <taxon>Anthemideae</taxon>
        <taxon>Anthemidinae</taxon>
        <taxon>Tanacetum</taxon>
    </lineage>
</organism>
<evidence type="ECO:0000313" key="2">
    <source>
        <dbReference type="Proteomes" id="UP001151760"/>
    </source>
</evidence>
<protein>
    <submittedName>
        <fullName evidence="1">Uncharacterized protein</fullName>
    </submittedName>
</protein>
<sequence length="147" mass="16781">MSTMEANYDFMSKSDTVLLSFGSITSGLDPVNPVIRLPIEHGISSGTLSERVNNLYRAGVYINTLTMEQYLALSRENQARDVVKLEIGGNVNFEIKSQFMQELREDAFFENKNEDAHDHVDRVLNILKDGWIDGKWISHQKTETKKK</sequence>
<dbReference type="EMBL" id="BQNB010010929">
    <property type="protein sequence ID" value="GJS83830.1"/>
    <property type="molecule type" value="Genomic_DNA"/>
</dbReference>
<gene>
    <name evidence="1" type="ORF">Tco_0750371</name>
</gene>
<reference evidence="1" key="2">
    <citation type="submission" date="2022-01" db="EMBL/GenBank/DDBJ databases">
        <authorList>
            <person name="Yamashiro T."/>
            <person name="Shiraishi A."/>
            <person name="Satake H."/>
            <person name="Nakayama K."/>
        </authorList>
    </citation>
    <scope>NUCLEOTIDE SEQUENCE</scope>
</reference>
<reference evidence="1" key="1">
    <citation type="journal article" date="2022" name="Int. J. Mol. Sci.">
        <title>Draft Genome of Tanacetum Coccineum: Genomic Comparison of Closely Related Tanacetum-Family Plants.</title>
        <authorList>
            <person name="Yamashiro T."/>
            <person name="Shiraishi A."/>
            <person name="Nakayama K."/>
            <person name="Satake H."/>
        </authorList>
    </citation>
    <scope>NUCLEOTIDE SEQUENCE</scope>
</reference>
<name>A0ABQ4Z3W9_9ASTR</name>
<comment type="caution">
    <text evidence="1">The sequence shown here is derived from an EMBL/GenBank/DDBJ whole genome shotgun (WGS) entry which is preliminary data.</text>
</comment>
<proteinExistence type="predicted"/>
<evidence type="ECO:0000313" key="1">
    <source>
        <dbReference type="EMBL" id="GJS83830.1"/>
    </source>
</evidence>
<keyword evidence="2" id="KW-1185">Reference proteome</keyword>
<accession>A0ABQ4Z3W9</accession>
<dbReference type="Proteomes" id="UP001151760">
    <property type="component" value="Unassembled WGS sequence"/>
</dbReference>